<dbReference type="GO" id="GO:0005829">
    <property type="term" value="C:cytosol"/>
    <property type="evidence" value="ECO:0007669"/>
    <property type="project" value="GOC"/>
</dbReference>
<keyword evidence="1" id="KW-0597">Phosphoprotein</keyword>
<feature type="compositionally biased region" description="Basic and acidic residues" evidence="3">
    <location>
        <begin position="816"/>
        <end position="832"/>
    </location>
</feature>
<dbReference type="InterPro" id="IPR011993">
    <property type="entry name" value="PH-like_dom_sf"/>
</dbReference>
<feature type="region of interest" description="Disordered" evidence="3">
    <location>
        <begin position="329"/>
        <end position="363"/>
    </location>
</feature>
<dbReference type="EMBL" id="HBIN01014320">
    <property type="protein sequence ID" value="CAE0440695.1"/>
    <property type="molecule type" value="Transcribed_RNA"/>
</dbReference>
<dbReference type="GO" id="GO:0001881">
    <property type="term" value="P:receptor recycling"/>
    <property type="evidence" value="ECO:0007669"/>
    <property type="project" value="TreeGrafter"/>
</dbReference>
<reference evidence="5" key="1">
    <citation type="submission" date="2021-01" db="EMBL/GenBank/DDBJ databases">
        <authorList>
            <person name="Corre E."/>
            <person name="Pelletier E."/>
            <person name="Niang G."/>
            <person name="Scheremetjew M."/>
            <person name="Finn R."/>
            <person name="Kale V."/>
            <person name="Holt S."/>
            <person name="Cochrane G."/>
            <person name="Meng A."/>
            <person name="Brown T."/>
            <person name="Cohen L."/>
        </authorList>
    </citation>
    <scope>NUCLEOTIDE SEQUENCE</scope>
    <source>
        <strain evidence="5">GSBS06</strain>
    </source>
</reference>
<dbReference type="PANTHER" id="PTHR22902">
    <property type="entry name" value="SESQUIPEDALIAN"/>
    <property type="match status" value="1"/>
</dbReference>
<feature type="domain" description="PH" evidence="4">
    <location>
        <begin position="77"/>
        <end position="174"/>
    </location>
</feature>
<dbReference type="SUPFAM" id="SSF50729">
    <property type="entry name" value="PH domain-like"/>
    <property type="match status" value="2"/>
</dbReference>
<feature type="region of interest" description="Disordered" evidence="3">
    <location>
        <begin position="200"/>
        <end position="219"/>
    </location>
</feature>
<feature type="domain" description="PH" evidence="4">
    <location>
        <begin position="372"/>
        <end position="452"/>
    </location>
</feature>
<feature type="compositionally biased region" description="Polar residues" evidence="3">
    <location>
        <begin position="339"/>
        <end position="353"/>
    </location>
</feature>
<dbReference type="GO" id="GO:0055037">
    <property type="term" value="C:recycling endosome"/>
    <property type="evidence" value="ECO:0007669"/>
    <property type="project" value="TreeGrafter"/>
</dbReference>
<feature type="coiled-coil region" evidence="2">
    <location>
        <begin position="632"/>
        <end position="659"/>
    </location>
</feature>
<dbReference type="AlphaFoldDB" id="A0A7S3PIV8"/>
<dbReference type="GO" id="GO:0005769">
    <property type="term" value="C:early endosome"/>
    <property type="evidence" value="ECO:0007669"/>
    <property type="project" value="TreeGrafter"/>
</dbReference>
<dbReference type="Pfam" id="PF00169">
    <property type="entry name" value="PH"/>
    <property type="match status" value="2"/>
</dbReference>
<dbReference type="GO" id="GO:0005802">
    <property type="term" value="C:trans-Golgi network"/>
    <property type="evidence" value="ECO:0007669"/>
    <property type="project" value="TreeGrafter"/>
</dbReference>
<feature type="compositionally biased region" description="Low complexity" evidence="3">
    <location>
        <begin position="840"/>
        <end position="850"/>
    </location>
</feature>
<organism evidence="5">
    <name type="scientific">Aplanochytrium stocchinoi</name>
    <dbReference type="NCBI Taxonomy" id="215587"/>
    <lineage>
        <taxon>Eukaryota</taxon>
        <taxon>Sar</taxon>
        <taxon>Stramenopiles</taxon>
        <taxon>Bigyra</taxon>
        <taxon>Labyrinthulomycetes</taxon>
        <taxon>Thraustochytrida</taxon>
        <taxon>Thraustochytriidae</taxon>
        <taxon>Aplanochytrium</taxon>
    </lineage>
</organism>
<protein>
    <recommendedName>
        <fullName evidence="4">PH domain-containing protein</fullName>
    </recommendedName>
</protein>
<gene>
    <name evidence="5" type="ORF">ASTO00021_LOCUS10830</name>
</gene>
<dbReference type="SMART" id="SM00233">
    <property type="entry name" value="PH"/>
    <property type="match status" value="2"/>
</dbReference>
<evidence type="ECO:0000256" key="2">
    <source>
        <dbReference type="SAM" id="Coils"/>
    </source>
</evidence>
<dbReference type="PANTHER" id="PTHR22902:SF27">
    <property type="entry name" value="PLECKSTRIN HOMOLOGY DOMAIN-CONTAINING FAMILY A MEMBER 3"/>
    <property type="match status" value="1"/>
</dbReference>
<name>A0A7S3PIV8_9STRA</name>
<feature type="region of interest" description="Disordered" evidence="3">
    <location>
        <begin position="224"/>
        <end position="282"/>
    </location>
</feature>
<dbReference type="InterPro" id="IPR045188">
    <property type="entry name" value="Boi1/Boi2-like"/>
</dbReference>
<evidence type="ECO:0000256" key="3">
    <source>
        <dbReference type="SAM" id="MobiDB-lite"/>
    </source>
</evidence>
<dbReference type="CDD" id="cd00821">
    <property type="entry name" value="PH"/>
    <property type="match status" value="1"/>
</dbReference>
<dbReference type="GO" id="GO:0007032">
    <property type="term" value="P:endosome organization"/>
    <property type="evidence" value="ECO:0007669"/>
    <property type="project" value="TreeGrafter"/>
</dbReference>
<dbReference type="InterPro" id="IPR001849">
    <property type="entry name" value="PH_domain"/>
</dbReference>
<evidence type="ECO:0000259" key="4">
    <source>
        <dbReference type="PROSITE" id="PS50003"/>
    </source>
</evidence>
<proteinExistence type="predicted"/>
<dbReference type="Gene3D" id="2.30.29.30">
    <property type="entry name" value="Pleckstrin-homology domain (PH domain)/Phosphotyrosine-binding domain (PTB)"/>
    <property type="match status" value="2"/>
</dbReference>
<feature type="region of interest" description="Disordered" evidence="3">
    <location>
        <begin position="815"/>
        <end position="875"/>
    </location>
</feature>
<accession>A0A7S3PIV8</accession>
<feature type="compositionally biased region" description="Basic and acidic residues" evidence="3">
    <location>
        <begin position="851"/>
        <end position="863"/>
    </location>
</feature>
<dbReference type="GO" id="GO:0042147">
    <property type="term" value="P:retrograde transport, endosome to Golgi"/>
    <property type="evidence" value="ECO:0007669"/>
    <property type="project" value="TreeGrafter"/>
</dbReference>
<dbReference type="PROSITE" id="PS50003">
    <property type="entry name" value="PH_DOMAIN"/>
    <property type="match status" value="2"/>
</dbReference>
<keyword evidence="2" id="KW-0175">Coiled coil</keyword>
<evidence type="ECO:0000256" key="1">
    <source>
        <dbReference type="ARBA" id="ARBA00022553"/>
    </source>
</evidence>
<evidence type="ECO:0000313" key="5">
    <source>
        <dbReference type="EMBL" id="CAE0440695.1"/>
    </source>
</evidence>
<sequence length="875" mass="99854">MNNKFADHLESLFDQGLLFQDEVDFLQSVTKENNKQEFATLFCGRFENIKTRTSALFSLFQFLAQYHCIHRGEMLDSIDIEGLLDVRSETKWRSRFFVLQGFALESYEQIGDIKPKEIINLSPDLFVRDAPGAISNTSNRFGFEIVGSREVVTFAAVNEQARLQWTVSICRAVVAPRLIHLKAPLAFIATPVDIKKQMVSSEGTPSNLPDVAEEDETQVSHALAARESFKDTPRSPYFNTSPLKSNRKTLRKPSTEVNAGSKVDSSRDIESNSTSNDKSDPEVDIDMATIYGIRISGYLNKATIRSCRDEKLNSHNLLNRLVSTLQANSPSFRSKKGEASTSELNTPDKTLSPFSGKGAGSNSKYNTMPKMKSRFFVLENNLLSYYGSRKMFEEGQIPTGQLFLPSDCTVIREFEGAETTFDVITARRHLRLQAGTVEEKSSWVEMIEQVLVEGRKRQLLYESFRSFKFAQNGQPMKPKKRRPRKSLLPQMQRVARENEEKVEIWVTGDMKSGHKIGDIIVEQGAKPVNIRGEIYKQLGDKAPVKFKFCRKQEGIQGSLAKVALIRLSLMAKDGKLPMDDPEEKKEEGLFSNIFTKMTRSQEKDFVKLGVRPDDKSLPVILLCTFGLEEKSREELMEEMRNMQARIAELERSLAESMRHSGEPEEELAMSAIAAALYRLQNDGYLATDLSIKELEQNFQSLFDSQDFTRLFLNGDSPFVIVFQKMAHKPEIIRDLIDNLQKIFIDYNLFGSRVSAPWWKRKLKDPKMYNNPDKLFEWAKNEPWVEDEIERSFYLTTKQRGKKLRKQQTFIIRPKPSTKESRCDSFDNKENETSKPPLPLKPDALLKAQLKSRAETKSMKKELPKGLLASLNRTKA</sequence>